<keyword evidence="6" id="KW-0378">Hydrolase</keyword>
<keyword evidence="6" id="KW-0347">Helicase</keyword>
<dbReference type="Gene3D" id="3.40.50.300">
    <property type="entry name" value="P-loop containing nucleotide triphosphate hydrolases"/>
    <property type="match status" value="2"/>
</dbReference>
<dbReference type="PANTHER" id="PTHR43788:SF6">
    <property type="entry name" value="DNA HELICASE B"/>
    <property type="match status" value="1"/>
</dbReference>
<organism evidence="6 7">
    <name type="scientific">Bacillus phage PBC2</name>
    <dbReference type="NCBI Taxonomy" id="1675029"/>
    <lineage>
        <taxon>Viruses</taxon>
        <taxon>Duplodnaviria</taxon>
        <taxon>Heunggongvirae</taxon>
        <taxon>Uroviricota</taxon>
        <taxon>Caudoviricetes</taxon>
        <taxon>Andregratiavirinae</taxon>
        <taxon>Haetaevirus</taxon>
        <taxon>Haetaevirus PBC2</taxon>
    </lineage>
</organism>
<evidence type="ECO:0000259" key="3">
    <source>
        <dbReference type="Pfam" id="PF13538"/>
    </source>
</evidence>
<feature type="domain" description="ATP-dependent RecD2 DNA helicase SH3" evidence="5">
    <location>
        <begin position="567"/>
        <end position="642"/>
    </location>
</feature>
<dbReference type="Pfam" id="PF13604">
    <property type="entry name" value="AAA_30"/>
    <property type="match status" value="1"/>
</dbReference>
<name>A0A218KCE8_9CAUD</name>
<evidence type="ECO:0000259" key="4">
    <source>
        <dbReference type="Pfam" id="PF14490"/>
    </source>
</evidence>
<proteinExistence type="predicted"/>
<evidence type="ECO:0000256" key="1">
    <source>
        <dbReference type="ARBA" id="ARBA00022741"/>
    </source>
</evidence>
<dbReference type="PANTHER" id="PTHR43788">
    <property type="entry name" value="DNA2/NAM7 HELICASE FAMILY MEMBER"/>
    <property type="match status" value="1"/>
</dbReference>
<evidence type="ECO:0000313" key="6">
    <source>
        <dbReference type="EMBL" id="AKQ08566.1"/>
    </source>
</evidence>
<dbReference type="Proteomes" id="UP000223102">
    <property type="component" value="Segment"/>
</dbReference>
<dbReference type="InterPro" id="IPR041451">
    <property type="entry name" value="RecD2_SH13"/>
</dbReference>
<feature type="domain" description="ATP-dependent RecD2 DNA helicase-like helix-hairpin-helix" evidence="4">
    <location>
        <begin position="158"/>
        <end position="245"/>
    </location>
</feature>
<dbReference type="Pfam" id="PF18335">
    <property type="entry name" value="SH3_13"/>
    <property type="match status" value="1"/>
</dbReference>
<evidence type="ECO:0000256" key="2">
    <source>
        <dbReference type="ARBA" id="ARBA00022840"/>
    </source>
</evidence>
<dbReference type="InterPro" id="IPR029493">
    <property type="entry name" value="RecD2-like_HHH"/>
</dbReference>
<accession>A0A218KCE8</accession>
<gene>
    <name evidence="6" type="ORF">PBC2_251</name>
</gene>
<dbReference type="InterPro" id="IPR050534">
    <property type="entry name" value="Coronavir_polyprotein_1ab"/>
</dbReference>
<protein>
    <submittedName>
        <fullName evidence="6">Putative viral helicase-like protein</fullName>
    </submittedName>
</protein>
<keyword evidence="1" id="KW-0547">Nucleotide-binding</keyword>
<dbReference type="GO" id="GO:0003678">
    <property type="term" value="F:DNA helicase activity"/>
    <property type="evidence" value="ECO:0007669"/>
    <property type="project" value="UniProtKB-ARBA"/>
</dbReference>
<dbReference type="Pfam" id="PF14490">
    <property type="entry name" value="HHH_RecD2"/>
    <property type="match status" value="1"/>
</dbReference>
<evidence type="ECO:0000313" key="7">
    <source>
        <dbReference type="Proteomes" id="UP000223102"/>
    </source>
</evidence>
<keyword evidence="7" id="KW-1185">Reference proteome</keyword>
<evidence type="ECO:0000259" key="5">
    <source>
        <dbReference type="Pfam" id="PF18335"/>
    </source>
</evidence>
<dbReference type="InterPro" id="IPR027417">
    <property type="entry name" value="P-loop_NTPase"/>
</dbReference>
<reference evidence="6 7" key="1">
    <citation type="submission" date="2015-06" db="EMBL/GenBank/DDBJ databases">
        <title>Complete genome sequence of Bacillus cereus phage PBC2.</title>
        <authorList>
            <person name="Kong M."/>
            <person name="Ryu S."/>
        </authorList>
    </citation>
    <scope>NUCLEOTIDE SEQUENCE [LARGE SCALE GENOMIC DNA]</scope>
</reference>
<dbReference type="Pfam" id="PF13538">
    <property type="entry name" value="UvrD_C_2"/>
    <property type="match status" value="1"/>
</dbReference>
<dbReference type="Gene3D" id="1.10.10.2220">
    <property type="match status" value="1"/>
</dbReference>
<feature type="domain" description="UvrD-like helicase C-terminal" evidence="3">
    <location>
        <begin position="660"/>
        <end position="707"/>
    </location>
</feature>
<dbReference type="CDD" id="cd17933">
    <property type="entry name" value="DEXSc_RecD-like"/>
    <property type="match status" value="1"/>
</dbReference>
<dbReference type="SUPFAM" id="SSF52540">
    <property type="entry name" value="P-loop containing nucleoside triphosphate hydrolases"/>
    <property type="match status" value="2"/>
</dbReference>
<dbReference type="Gene3D" id="2.30.30.940">
    <property type="match status" value="1"/>
</dbReference>
<keyword evidence="2" id="KW-0067">ATP-binding</keyword>
<dbReference type="InterPro" id="IPR027785">
    <property type="entry name" value="UvrD-like_helicase_C"/>
</dbReference>
<dbReference type="GO" id="GO:0005524">
    <property type="term" value="F:ATP binding"/>
    <property type="evidence" value="ECO:0007669"/>
    <property type="project" value="UniProtKB-KW"/>
</dbReference>
<dbReference type="EMBL" id="KT070867">
    <property type="protein sequence ID" value="AKQ08566.1"/>
    <property type="molecule type" value="Genomic_DNA"/>
</dbReference>
<sequence>MTSTVEIRVVPTQEMFFNDEDYYGIYRCDVCPDDIEKITKNEWTLTRYGNISFKGGCPPLDIGTEYVATIKPDTSSNYAGSYLLEGIKKEKPITVDQQRFFLEAILTEKQTNSIFEYYNNGEDIVGMIQDGTFEYQEIHGLGDKSFEKLRDKVLQNIDMSEILSFLSRYGIKYNMIAKLVKEYKNPQIVIDKINKNPYVLTEIKGVGFKKADEIAKAVGHSMTSKFRIDACFRYIIGEENNNGNSWIGHKQLLNRAIELLNISKKLIDERLEEGAEEVLCKDERYTTKAVYEAEKYVARKLTEFRTRSKKIFTDEELNKFLDNYCETHGVELEENQRQFFFDWNDNAILLLVGGGGMGKSWLQRILLELIDTKHLRTALLAPTGKASKVMQGYTGRQASTIHRKAGVFDNKEDARKDITEDIIIVDESSMCDIFILAKFFNAITNTSARVLFVGDDFQLPSVGVGNFLYDAIHSASVTVSRLKKVFRQKDGGILDVATKIREGKKFLNDTDEGRKVFGKDCVFHLVDQEFVRDGVLHHYANVLKRFDPEDIVVLSPTKKGKLGTVEINKAIQKIVNPASARKKEKEFGKKEKTIFRVGDAVMNTVNTYEIETLDGGVADIFNGDTGKIVDIDEVQKVVVVDFEGVVVKIKFEVALSSLLHCWATTIHKSQGSQYQVVIVVVDKSMKYQLNANLLYTGVSRAKKFLLVLGQANAINHGISKFANMERRSFLQEMIDMYNGNPDAEAELIADYKKYREEED</sequence>
<dbReference type="CDD" id="cd18809">
    <property type="entry name" value="SF1_C_RecD"/>
    <property type="match status" value="1"/>
</dbReference>